<evidence type="ECO:0000256" key="1">
    <source>
        <dbReference type="SAM" id="MobiDB-lite"/>
    </source>
</evidence>
<feature type="region of interest" description="Disordered" evidence="1">
    <location>
        <begin position="1"/>
        <end position="33"/>
    </location>
</feature>
<proteinExistence type="predicted"/>
<evidence type="ECO:0000313" key="2">
    <source>
        <dbReference type="EMBL" id="KAA8550369.1"/>
    </source>
</evidence>
<dbReference type="Proteomes" id="UP000325577">
    <property type="component" value="Linkage Group LG0"/>
</dbReference>
<protein>
    <submittedName>
        <fullName evidence="2">Uncharacterized protein</fullName>
    </submittedName>
</protein>
<feature type="region of interest" description="Disordered" evidence="1">
    <location>
        <begin position="80"/>
        <end position="118"/>
    </location>
</feature>
<name>A0A5J5C5C8_9ASTE</name>
<sequence length="118" mass="13187">MQRWGDRCDETMDELASSGLSEEDWTESELHSSGNRAMACRWRVVQQGANSDPKERFNGSQSMGTVHPEAENVHKAGDNLQRGSEVAEQSTGQRSPLQQLTGEEIQWRGSIRKPVMGQ</sequence>
<accession>A0A5J5C5C8</accession>
<dbReference type="EMBL" id="CM018031">
    <property type="protein sequence ID" value="KAA8550369.1"/>
    <property type="molecule type" value="Genomic_DNA"/>
</dbReference>
<keyword evidence="3" id="KW-1185">Reference proteome</keyword>
<feature type="compositionally biased region" description="Polar residues" evidence="1">
    <location>
        <begin position="87"/>
        <end position="101"/>
    </location>
</feature>
<organism evidence="2 3">
    <name type="scientific">Nyssa sinensis</name>
    <dbReference type="NCBI Taxonomy" id="561372"/>
    <lineage>
        <taxon>Eukaryota</taxon>
        <taxon>Viridiplantae</taxon>
        <taxon>Streptophyta</taxon>
        <taxon>Embryophyta</taxon>
        <taxon>Tracheophyta</taxon>
        <taxon>Spermatophyta</taxon>
        <taxon>Magnoliopsida</taxon>
        <taxon>eudicotyledons</taxon>
        <taxon>Gunneridae</taxon>
        <taxon>Pentapetalae</taxon>
        <taxon>asterids</taxon>
        <taxon>Cornales</taxon>
        <taxon>Nyssaceae</taxon>
        <taxon>Nyssa</taxon>
    </lineage>
</organism>
<evidence type="ECO:0000313" key="3">
    <source>
        <dbReference type="Proteomes" id="UP000325577"/>
    </source>
</evidence>
<dbReference type="AlphaFoldDB" id="A0A5J5C5C8"/>
<gene>
    <name evidence="2" type="ORF">F0562_002053</name>
</gene>
<reference evidence="2 3" key="1">
    <citation type="submission" date="2019-09" db="EMBL/GenBank/DDBJ databases">
        <title>A chromosome-level genome assembly of the Chinese tupelo Nyssa sinensis.</title>
        <authorList>
            <person name="Yang X."/>
            <person name="Kang M."/>
            <person name="Yang Y."/>
            <person name="Xiong H."/>
            <person name="Wang M."/>
            <person name="Zhang Z."/>
            <person name="Wang Z."/>
            <person name="Wu H."/>
            <person name="Ma T."/>
            <person name="Liu J."/>
            <person name="Xi Z."/>
        </authorList>
    </citation>
    <scope>NUCLEOTIDE SEQUENCE [LARGE SCALE GENOMIC DNA]</scope>
    <source>
        <strain evidence="2">J267</strain>
        <tissue evidence="2">Leaf</tissue>
    </source>
</reference>
<feature type="compositionally biased region" description="Basic and acidic residues" evidence="1">
    <location>
        <begin position="1"/>
        <end position="10"/>
    </location>
</feature>